<name>A0A8J6HKP6_TENMO</name>
<gene>
    <name evidence="1" type="ORF">GEV33_006367</name>
</gene>
<evidence type="ECO:0000313" key="2">
    <source>
        <dbReference type="Proteomes" id="UP000719412"/>
    </source>
</evidence>
<comment type="caution">
    <text evidence="1">The sequence shown here is derived from an EMBL/GenBank/DDBJ whole genome shotgun (WGS) entry which is preliminary data.</text>
</comment>
<protein>
    <submittedName>
        <fullName evidence="1">Uncharacterized protein</fullName>
    </submittedName>
</protein>
<reference evidence="1" key="2">
    <citation type="submission" date="2021-08" db="EMBL/GenBank/DDBJ databases">
        <authorList>
            <person name="Eriksson T."/>
        </authorList>
    </citation>
    <scope>NUCLEOTIDE SEQUENCE</scope>
    <source>
        <strain evidence="1">Stoneville</strain>
        <tissue evidence="1">Whole head</tissue>
    </source>
</reference>
<reference evidence="1" key="1">
    <citation type="journal article" date="2020" name="J Insects Food Feed">
        <title>The yellow mealworm (Tenebrio molitor) genome: a resource for the emerging insects as food and feed industry.</title>
        <authorList>
            <person name="Eriksson T."/>
            <person name="Andere A."/>
            <person name="Kelstrup H."/>
            <person name="Emery V."/>
            <person name="Picard C."/>
        </authorList>
    </citation>
    <scope>NUCLEOTIDE SEQUENCE</scope>
    <source>
        <strain evidence="1">Stoneville</strain>
        <tissue evidence="1">Whole head</tissue>
    </source>
</reference>
<dbReference type="AlphaFoldDB" id="A0A8J6HKP6"/>
<keyword evidence="2" id="KW-1185">Reference proteome</keyword>
<proteinExistence type="predicted"/>
<sequence length="111" mass="12586">MCRDLDLLVLQKLYDLQEQRSSSTVAKRLARHFTFGRSRVLTPVPPDQVWVFFKSFSTPSHCGISHITDKANAGSVPTTVLPHPSSPYPSRIFPSVWLKRLWKGSSAKRFS</sequence>
<organism evidence="1 2">
    <name type="scientific">Tenebrio molitor</name>
    <name type="common">Yellow mealworm beetle</name>
    <dbReference type="NCBI Taxonomy" id="7067"/>
    <lineage>
        <taxon>Eukaryota</taxon>
        <taxon>Metazoa</taxon>
        <taxon>Ecdysozoa</taxon>
        <taxon>Arthropoda</taxon>
        <taxon>Hexapoda</taxon>
        <taxon>Insecta</taxon>
        <taxon>Pterygota</taxon>
        <taxon>Neoptera</taxon>
        <taxon>Endopterygota</taxon>
        <taxon>Coleoptera</taxon>
        <taxon>Polyphaga</taxon>
        <taxon>Cucujiformia</taxon>
        <taxon>Tenebrionidae</taxon>
        <taxon>Tenebrio</taxon>
    </lineage>
</organism>
<evidence type="ECO:0000313" key="1">
    <source>
        <dbReference type="EMBL" id="KAH0816424.1"/>
    </source>
</evidence>
<dbReference type="Proteomes" id="UP000719412">
    <property type="component" value="Unassembled WGS sequence"/>
</dbReference>
<dbReference type="EMBL" id="JABDTM020021570">
    <property type="protein sequence ID" value="KAH0816424.1"/>
    <property type="molecule type" value="Genomic_DNA"/>
</dbReference>
<accession>A0A8J6HKP6</accession>